<sequence length="380" mass="39437">MSDARLPAGSGWRAHPEADADADAEARRAAQGEEAARQLRAYTRLTRRRALLLVAVALLIAASLLVDLSSGPSGLPLATLLRTLFERASADPANAVIVWQIRLPYAVMALAVGAALGLSGAEMQTILNNPLASPYTLGVSAAAAFGASLAIVLDLAIPGVAQTWIVSANAFVFAFASALVLDLVARWRGMSTAGVVLMGIALVFSFHALVELMQFIASADALQGLVFWTLGSLARADWPKIGVLAAALAIALPLSMKNAWALTALRLGEDRAASFGIDVKRLRLGTLLRVAVLSALAVSFVGTIGFVGLIAPHVARALFGEDHRFYLPGSLLLGALMLSMASIASKLLIPGVLIPVGIVTALVGIPLFLGIVVRSQGGSA</sequence>
<feature type="transmembrane region" description="Helical" evidence="9">
    <location>
        <begin position="50"/>
        <end position="66"/>
    </location>
</feature>
<dbReference type="CDD" id="cd06550">
    <property type="entry name" value="TM_ABC_iron-siderophores_like"/>
    <property type="match status" value="1"/>
</dbReference>
<dbReference type="GO" id="GO:0005886">
    <property type="term" value="C:plasma membrane"/>
    <property type="evidence" value="ECO:0007669"/>
    <property type="project" value="UniProtKB-SubCell"/>
</dbReference>
<dbReference type="GO" id="GO:0033214">
    <property type="term" value="P:siderophore-iron import into cell"/>
    <property type="evidence" value="ECO:0007669"/>
    <property type="project" value="TreeGrafter"/>
</dbReference>
<reference evidence="11 12" key="1">
    <citation type="submission" date="2016-10" db="EMBL/GenBank/DDBJ databases">
        <authorList>
            <person name="Varghese N."/>
            <person name="Submissions S."/>
        </authorList>
    </citation>
    <scope>NUCLEOTIDE SEQUENCE [LARGE SCALE GENOMIC DNA]</scope>
    <source>
        <strain evidence="11 12">LMG 22274</strain>
    </source>
</reference>
<feature type="transmembrane region" description="Helical" evidence="9">
    <location>
        <begin position="290"/>
        <end position="313"/>
    </location>
</feature>
<dbReference type="SUPFAM" id="SSF81345">
    <property type="entry name" value="ABC transporter involved in vitamin B12 uptake, BtuC"/>
    <property type="match status" value="1"/>
</dbReference>
<organism evidence="11 12">
    <name type="scientific">Paraburkholderia tropica</name>
    <dbReference type="NCBI Taxonomy" id="92647"/>
    <lineage>
        <taxon>Bacteria</taxon>
        <taxon>Pseudomonadati</taxon>
        <taxon>Pseudomonadota</taxon>
        <taxon>Betaproteobacteria</taxon>
        <taxon>Burkholderiales</taxon>
        <taxon>Burkholderiaceae</taxon>
        <taxon>Paraburkholderia</taxon>
    </lineage>
</organism>
<keyword evidence="5 9" id="KW-0812">Transmembrane</keyword>
<evidence type="ECO:0000256" key="8">
    <source>
        <dbReference type="SAM" id="MobiDB-lite"/>
    </source>
</evidence>
<keyword evidence="4" id="KW-1003">Cell membrane</keyword>
<dbReference type="EMBL" id="QJJV01000003">
    <property type="protein sequence ID" value="PXX19223.1"/>
    <property type="molecule type" value="Genomic_DNA"/>
</dbReference>
<dbReference type="FunFam" id="1.10.3470.10:FF:000001">
    <property type="entry name" value="Vitamin B12 ABC transporter permease BtuC"/>
    <property type="match status" value="1"/>
</dbReference>
<dbReference type="Gene3D" id="1.10.3470.10">
    <property type="entry name" value="ABC transporter involved in vitamin B12 uptake, BtuC"/>
    <property type="match status" value="1"/>
</dbReference>
<dbReference type="Pfam" id="PF01032">
    <property type="entry name" value="FecCD"/>
    <property type="match status" value="1"/>
</dbReference>
<evidence type="ECO:0000313" key="12">
    <source>
        <dbReference type="Proteomes" id="UP000183529"/>
    </source>
</evidence>
<protein>
    <submittedName>
        <fullName evidence="11">Iron complex transport system permease protein</fullName>
    </submittedName>
</protein>
<comment type="caution">
    <text evidence="11">The sequence shown here is derived from an EMBL/GenBank/DDBJ whole genome shotgun (WGS) entry which is preliminary data.</text>
</comment>
<keyword evidence="7 9" id="KW-0472">Membrane</keyword>
<evidence type="ECO:0000313" key="10">
    <source>
        <dbReference type="EMBL" id="PXX19223.1"/>
    </source>
</evidence>
<feature type="compositionally biased region" description="Basic and acidic residues" evidence="8">
    <location>
        <begin position="14"/>
        <end position="25"/>
    </location>
</feature>
<feature type="transmembrane region" description="Helical" evidence="9">
    <location>
        <begin position="196"/>
        <end position="218"/>
    </location>
</feature>
<dbReference type="Proteomes" id="UP000183529">
    <property type="component" value="Unassembled WGS sequence"/>
</dbReference>
<feature type="transmembrane region" description="Helical" evidence="9">
    <location>
        <begin position="163"/>
        <end position="184"/>
    </location>
</feature>
<dbReference type="GO" id="GO:0022857">
    <property type="term" value="F:transmembrane transporter activity"/>
    <property type="evidence" value="ECO:0007669"/>
    <property type="project" value="InterPro"/>
</dbReference>
<evidence type="ECO:0000256" key="4">
    <source>
        <dbReference type="ARBA" id="ARBA00022475"/>
    </source>
</evidence>
<gene>
    <name evidence="10" type="ORF">C7400_103214</name>
    <name evidence="11" type="ORF">SAMN05216550_112231</name>
</gene>
<feature type="transmembrane region" description="Helical" evidence="9">
    <location>
        <begin position="325"/>
        <end position="345"/>
    </location>
</feature>
<name>A0AAQ1GIS6_9BURK</name>
<evidence type="ECO:0000256" key="5">
    <source>
        <dbReference type="ARBA" id="ARBA00022692"/>
    </source>
</evidence>
<feature type="region of interest" description="Disordered" evidence="8">
    <location>
        <begin position="1"/>
        <end position="25"/>
    </location>
</feature>
<accession>A0AAQ1GIS6</accession>
<keyword evidence="6 9" id="KW-1133">Transmembrane helix</keyword>
<feature type="transmembrane region" description="Helical" evidence="9">
    <location>
        <begin position="352"/>
        <end position="373"/>
    </location>
</feature>
<dbReference type="Proteomes" id="UP000247515">
    <property type="component" value="Unassembled WGS sequence"/>
</dbReference>
<dbReference type="InterPro" id="IPR037294">
    <property type="entry name" value="ABC_BtuC-like"/>
</dbReference>
<feature type="transmembrane region" description="Helical" evidence="9">
    <location>
        <begin position="103"/>
        <end position="123"/>
    </location>
</feature>
<evidence type="ECO:0000256" key="6">
    <source>
        <dbReference type="ARBA" id="ARBA00022989"/>
    </source>
</evidence>
<feature type="transmembrane region" description="Helical" evidence="9">
    <location>
        <begin position="135"/>
        <end position="157"/>
    </location>
</feature>
<proteinExistence type="inferred from homology"/>
<keyword evidence="13" id="KW-1185">Reference proteome</keyword>
<evidence type="ECO:0000256" key="1">
    <source>
        <dbReference type="ARBA" id="ARBA00004651"/>
    </source>
</evidence>
<evidence type="ECO:0000313" key="13">
    <source>
        <dbReference type="Proteomes" id="UP000247515"/>
    </source>
</evidence>
<dbReference type="PANTHER" id="PTHR30472:SF25">
    <property type="entry name" value="ABC TRANSPORTER PERMEASE PROTEIN MJ0876-RELATED"/>
    <property type="match status" value="1"/>
</dbReference>
<dbReference type="AlphaFoldDB" id="A0AAQ1GIS6"/>
<comment type="similarity">
    <text evidence="2">Belongs to the binding-protein-dependent transport system permease family. FecCD subfamily.</text>
</comment>
<evidence type="ECO:0000256" key="3">
    <source>
        <dbReference type="ARBA" id="ARBA00022448"/>
    </source>
</evidence>
<dbReference type="InterPro" id="IPR000522">
    <property type="entry name" value="ABC_transptr_permease_BtuC"/>
</dbReference>
<evidence type="ECO:0000313" key="11">
    <source>
        <dbReference type="EMBL" id="SEJ99824.1"/>
    </source>
</evidence>
<dbReference type="RefSeq" id="WP_080180456.1">
    <property type="nucleotide sequence ID" value="NZ_CADFGN010000004.1"/>
</dbReference>
<dbReference type="EMBL" id="FNZM01000012">
    <property type="protein sequence ID" value="SEJ99824.1"/>
    <property type="molecule type" value="Genomic_DNA"/>
</dbReference>
<evidence type="ECO:0000256" key="9">
    <source>
        <dbReference type="SAM" id="Phobius"/>
    </source>
</evidence>
<evidence type="ECO:0000256" key="7">
    <source>
        <dbReference type="ARBA" id="ARBA00023136"/>
    </source>
</evidence>
<feature type="transmembrane region" description="Helical" evidence="9">
    <location>
        <begin position="238"/>
        <end position="256"/>
    </location>
</feature>
<dbReference type="PANTHER" id="PTHR30472">
    <property type="entry name" value="FERRIC ENTEROBACTIN TRANSPORT SYSTEM PERMEASE PROTEIN"/>
    <property type="match status" value="1"/>
</dbReference>
<evidence type="ECO:0000256" key="2">
    <source>
        <dbReference type="ARBA" id="ARBA00007935"/>
    </source>
</evidence>
<comment type="subcellular location">
    <subcellularLocation>
        <location evidence="1">Cell membrane</location>
        <topology evidence="1">Multi-pass membrane protein</topology>
    </subcellularLocation>
</comment>
<reference evidence="10 13" key="2">
    <citation type="submission" date="2018-05" db="EMBL/GenBank/DDBJ databases">
        <title>Genomic Encyclopedia of Type Strains, Phase IV (KMG-V): Genome sequencing to study the core and pangenomes of soil and plant-associated prokaryotes.</title>
        <authorList>
            <person name="Whitman W."/>
        </authorList>
    </citation>
    <scope>NUCLEOTIDE SEQUENCE [LARGE SCALE GENOMIC DNA]</scope>
    <source>
        <strain evidence="10 13">SIr-6563</strain>
    </source>
</reference>
<keyword evidence="3" id="KW-0813">Transport</keyword>